<organism evidence="1">
    <name type="scientific">Physcomitrium patens</name>
    <name type="common">Spreading-leaved earth moss</name>
    <name type="synonym">Physcomitrella patens</name>
    <dbReference type="NCBI Taxonomy" id="3218"/>
    <lineage>
        <taxon>Eukaryota</taxon>
        <taxon>Viridiplantae</taxon>
        <taxon>Streptophyta</taxon>
        <taxon>Embryophyta</taxon>
        <taxon>Bryophyta</taxon>
        <taxon>Bryophytina</taxon>
        <taxon>Bryopsida</taxon>
        <taxon>Funariidae</taxon>
        <taxon>Funariales</taxon>
        <taxon>Funariaceae</taxon>
        <taxon>Physcomitrium</taxon>
    </lineage>
</organism>
<evidence type="ECO:0000313" key="1">
    <source>
        <dbReference type="EMBL" id="PNR32323.1"/>
    </source>
</evidence>
<dbReference type="Proteomes" id="UP000006727">
    <property type="component" value="Chromosome 21"/>
</dbReference>
<sequence length="84" mass="9454">MQYLEVGTWQRDVVSKNSHVSRPRPLCLLCIVVLTHYICVAGPAEFASAPEIGDSGDLFLVWVGWVQKTWTKFIAPLGERRPRG</sequence>
<dbReference type="InParanoid" id="A0A2K1ISR9"/>
<dbReference type="EnsemblPlants" id="Pp3c21_20749V3.1">
    <property type="protein sequence ID" value="PAC:32916855.CDS.1"/>
    <property type="gene ID" value="Pp3c21_20749"/>
</dbReference>
<reference evidence="2" key="3">
    <citation type="submission" date="2020-12" db="UniProtKB">
        <authorList>
            <consortium name="EnsemblPlants"/>
        </authorList>
    </citation>
    <scope>IDENTIFICATION</scope>
</reference>
<evidence type="ECO:0000313" key="3">
    <source>
        <dbReference type="Proteomes" id="UP000006727"/>
    </source>
</evidence>
<protein>
    <submittedName>
        <fullName evidence="1 2">Uncharacterized protein</fullName>
    </submittedName>
</protein>
<keyword evidence="3" id="KW-1185">Reference proteome</keyword>
<proteinExistence type="predicted"/>
<dbReference type="Gramene" id="Pp3c21_20749V3.1">
    <property type="protein sequence ID" value="PAC:32916855.CDS.1"/>
    <property type="gene ID" value="Pp3c21_20749"/>
</dbReference>
<reference evidence="1 3" key="1">
    <citation type="journal article" date="2008" name="Science">
        <title>The Physcomitrella genome reveals evolutionary insights into the conquest of land by plants.</title>
        <authorList>
            <person name="Rensing S."/>
            <person name="Lang D."/>
            <person name="Zimmer A."/>
            <person name="Terry A."/>
            <person name="Salamov A."/>
            <person name="Shapiro H."/>
            <person name="Nishiyama T."/>
            <person name="Perroud P.-F."/>
            <person name="Lindquist E."/>
            <person name="Kamisugi Y."/>
            <person name="Tanahashi T."/>
            <person name="Sakakibara K."/>
            <person name="Fujita T."/>
            <person name="Oishi K."/>
            <person name="Shin-I T."/>
            <person name="Kuroki Y."/>
            <person name="Toyoda A."/>
            <person name="Suzuki Y."/>
            <person name="Hashimoto A."/>
            <person name="Yamaguchi K."/>
            <person name="Sugano A."/>
            <person name="Kohara Y."/>
            <person name="Fujiyama A."/>
            <person name="Anterola A."/>
            <person name="Aoki S."/>
            <person name="Ashton N."/>
            <person name="Barbazuk W.B."/>
            <person name="Barker E."/>
            <person name="Bennetzen J."/>
            <person name="Bezanilla M."/>
            <person name="Blankenship R."/>
            <person name="Cho S.H."/>
            <person name="Dutcher S."/>
            <person name="Estelle M."/>
            <person name="Fawcett J.A."/>
            <person name="Gundlach H."/>
            <person name="Hanada K."/>
            <person name="Heyl A."/>
            <person name="Hicks K.A."/>
            <person name="Hugh J."/>
            <person name="Lohr M."/>
            <person name="Mayer K."/>
            <person name="Melkozernov A."/>
            <person name="Murata T."/>
            <person name="Nelson D."/>
            <person name="Pils B."/>
            <person name="Prigge M."/>
            <person name="Reiss B."/>
            <person name="Renner T."/>
            <person name="Rombauts S."/>
            <person name="Rushton P."/>
            <person name="Sanderfoot A."/>
            <person name="Schween G."/>
            <person name="Shiu S.-H."/>
            <person name="Stueber K."/>
            <person name="Theodoulou F.L."/>
            <person name="Tu H."/>
            <person name="Van de Peer Y."/>
            <person name="Verrier P.J."/>
            <person name="Waters E."/>
            <person name="Wood A."/>
            <person name="Yang L."/>
            <person name="Cove D."/>
            <person name="Cuming A."/>
            <person name="Hasebe M."/>
            <person name="Lucas S."/>
            <person name="Mishler D.B."/>
            <person name="Reski R."/>
            <person name="Grigoriev I."/>
            <person name="Quatrano R.S."/>
            <person name="Boore J.L."/>
        </authorList>
    </citation>
    <scope>NUCLEOTIDE SEQUENCE [LARGE SCALE GENOMIC DNA]</scope>
    <source>
        <strain evidence="2 3">cv. Gransden 2004</strain>
    </source>
</reference>
<name>A0A2K1ISR9_PHYPA</name>
<dbReference type="AlphaFoldDB" id="A0A2K1ISR9"/>
<accession>A0A2K1ISR9</accession>
<dbReference type="EMBL" id="ABEU02000021">
    <property type="protein sequence ID" value="PNR32323.1"/>
    <property type="molecule type" value="Genomic_DNA"/>
</dbReference>
<reference evidence="1 3" key="2">
    <citation type="journal article" date="2018" name="Plant J.">
        <title>The Physcomitrella patens chromosome-scale assembly reveals moss genome structure and evolution.</title>
        <authorList>
            <person name="Lang D."/>
            <person name="Ullrich K.K."/>
            <person name="Murat F."/>
            <person name="Fuchs J."/>
            <person name="Jenkins J."/>
            <person name="Haas F.B."/>
            <person name="Piednoel M."/>
            <person name="Gundlach H."/>
            <person name="Van Bel M."/>
            <person name="Meyberg R."/>
            <person name="Vives C."/>
            <person name="Morata J."/>
            <person name="Symeonidi A."/>
            <person name="Hiss M."/>
            <person name="Muchero W."/>
            <person name="Kamisugi Y."/>
            <person name="Saleh O."/>
            <person name="Blanc G."/>
            <person name="Decker E.L."/>
            <person name="van Gessel N."/>
            <person name="Grimwood J."/>
            <person name="Hayes R.D."/>
            <person name="Graham S.W."/>
            <person name="Gunter L.E."/>
            <person name="McDaniel S.F."/>
            <person name="Hoernstein S.N.W."/>
            <person name="Larsson A."/>
            <person name="Li F.W."/>
            <person name="Perroud P.F."/>
            <person name="Phillips J."/>
            <person name="Ranjan P."/>
            <person name="Rokshar D.S."/>
            <person name="Rothfels C.J."/>
            <person name="Schneider L."/>
            <person name="Shu S."/>
            <person name="Stevenson D.W."/>
            <person name="Thummler F."/>
            <person name="Tillich M."/>
            <person name="Villarreal Aguilar J.C."/>
            <person name="Widiez T."/>
            <person name="Wong G.K."/>
            <person name="Wymore A."/>
            <person name="Zhang Y."/>
            <person name="Zimmer A.D."/>
            <person name="Quatrano R.S."/>
            <person name="Mayer K.F.X."/>
            <person name="Goodstein D."/>
            <person name="Casacuberta J.M."/>
            <person name="Vandepoele K."/>
            <person name="Reski R."/>
            <person name="Cuming A.C."/>
            <person name="Tuskan G.A."/>
            <person name="Maumus F."/>
            <person name="Salse J."/>
            <person name="Schmutz J."/>
            <person name="Rensing S.A."/>
        </authorList>
    </citation>
    <scope>NUCLEOTIDE SEQUENCE [LARGE SCALE GENOMIC DNA]</scope>
    <source>
        <strain evidence="2 3">cv. Gransden 2004</strain>
    </source>
</reference>
<evidence type="ECO:0000313" key="2">
    <source>
        <dbReference type="EnsemblPlants" id="PAC:32916855.CDS.1"/>
    </source>
</evidence>
<gene>
    <name evidence="1" type="ORF">PHYPA_026449</name>
</gene>